<dbReference type="STRING" id="1147741.A0A0R3RQP3"/>
<dbReference type="AlphaFoldDB" id="A0A0R3RQP3"/>
<protein>
    <submittedName>
        <fullName evidence="3">Uncharacterized protein</fullName>
    </submittedName>
</protein>
<dbReference type="PANTHER" id="PTHR16238">
    <property type="entry name" value="GEM-ASSOCIATED PROTEIN 8"/>
    <property type="match status" value="1"/>
</dbReference>
<keyword evidence="2" id="KW-1185">Reference proteome</keyword>
<dbReference type="WBParaSite" id="EEL_0000401001-mRNA-1">
    <property type="protein sequence ID" value="EEL_0000401001-mRNA-1"/>
    <property type="gene ID" value="EEL_0000401001"/>
</dbReference>
<evidence type="ECO:0000313" key="2">
    <source>
        <dbReference type="Proteomes" id="UP000050640"/>
    </source>
</evidence>
<dbReference type="PANTHER" id="PTHR16238:SF7">
    <property type="entry name" value="GEM-ASSOCIATED PROTEIN 8"/>
    <property type="match status" value="1"/>
</dbReference>
<proteinExistence type="predicted"/>
<sequence>MCDNKIWLMDDQHLKSFWNYHQAALRWIKAHQAAREYAMNDSSDTVSNSVSVKPNINKRHFVKSIRLPSATPTSSNDSLPDVRRESSSRDMDEDIGMSSEMAAFFRQTIEHRKQRDADRSKEAKGNKEDQWEGCEEDYYVMADEIGVYEIEKRSFQLPNGPAEQQLKLDKMKELYGINAEKILAMETHLDLRFEQNYFQPGAHLWPNIPLKL</sequence>
<feature type="region of interest" description="Disordered" evidence="1">
    <location>
        <begin position="63"/>
        <end position="93"/>
    </location>
</feature>
<dbReference type="InterPro" id="IPR034754">
    <property type="entry name" value="GEMIN8"/>
</dbReference>
<evidence type="ECO:0000313" key="3">
    <source>
        <dbReference type="WBParaSite" id="EEL_0000401001-mRNA-1"/>
    </source>
</evidence>
<dbReference type="Pfam" id="PF15348">
    <property type="entry name" value="GEMIN8"/>
    <property type="match status" value="1"/>
</dbReference>
<reference evidence="3" key="1">
    <citation type="submission" date="2017-02" db="UniProtKB">
        <authorList>
            <consortium name="WormBaseParasite"/>
        </authorList>
    </citation>
    <scope>IDENTIFICATION</scope>
</reference>
<dbReference type="Proteomes" id="UP000050640">
    <property type="component" value="Unplaced"/>
</dbReference>
<organism evidence="2 3">
    <name type="scientific">Elaeophora elaphi</name>
    <dbReference type="NCBI Taxonomy" id="1147741"/>
    <lineage>
        <taxon>Eukaryota</taxon>
        <taxon>Metazoa</taxon>
        <taxon>Ecdysozoa</taxon>
        <taxon>Nematoda</taxon>
        <taxon>Chromadorea</taxon>
        <taxon>Rhabditida</taxon>
        <taxon>Spirurina</taxon>
        <taxon>Spiruromorpha</taxon>
        <taxon>Filarioidea</taxon>
        <taxon>Onchocercidae</taxon>
        <taxon>Elaeophora</taxon>
    </lineage>
</organism>
<dbReference type="GO" id="GO:0000387">
    <property type="term" value="P:spliceosomal snRNP assembly"/>
    <property type="evidence" value="ECO:0007669"/>
    <property type="project" value="InterPro"/>
</dbReference>
<evidence type="ECO:0000256" key="1">
    <source>
        <dbReference type="SAM" id="MobiDB-lite"/>
    </source>
</evidence>
<feature type="compositionally biased region" description="Basic and acidic residues" evidence="1">
    <location>
        <begin position="80"/>
        <end position="90"/>
    </location>
</feature>
<name>A0A0R3RQP3_9BILA</name>
<dbReference type="GO" id="GO:0032797">
    <property type="term" value="C:SMN complex"/>
    <property type="evidence" value="ECO:0007669"/>
    <property type="project" value="InterPro"/>
</dbReference>
<accession>A0A0R3RQP3</accession>